<evidence type="ECO:0000256" key="1">
    <source>
        <dbReference type="SAM" id="MobiDB-lite"/>
    </source>
</evidence>
<dbReference type="Gene3D" id="1.10.238.10">
    <property type="entry name" value="EF-hand"/>
    <property type="match status" value="1"/>
</dbReference>
<organism evidence="2 3">
    <name type="scientific">Ectocarpus siliculosus</name>
    <name type="common">Brown alga</name>
    <name type="synonym">Conferva siliculosa</name>
    <dbReference type="NCBI Taxonomy" id="2880"/>
    <lineage>
        <taxon>Eukaryota</taxon>
        <taxon>Sar</taxon>
        <taxon>Stramenopiles</taxon>
        <taxon>Ochrophyta</taxon>
        <taxon>PX clade</taxon>
        <taxon>Phaeophyceae</taxon>
        <taxon>Ectocarpales</taxon>
        <taxon>Ectocarpaceae</taxon>
        <taxon>Ectocarpus</taxon>
    </lineage>
</organism>
<dbReference type="OrthoDB" id="26525at2759"/>
<proteinExistence type="predicted"/>
<gene>
    <name evidence="2" type="ORF">Esi_0000_0017</name>
</gene>
<evidence type="ECO:0000313" key="3">
    <source>
        <dbReference type="Proteomes" id="UP000002630"/>
    </source>
</evidence>
<dbReference type="AlphaFoldDB" id="D8LAT5"/>
<dbReference type="SUPFAM" id="SSF47473">
    <property type="entry name" value="EF-hand"/>
    <property type="match status" value="1"/>
</dbReference>
<dbReference type="STRING" id="2880.D8LAT5"/>
<dbReference type="EMBL" id="FN649726">
    <property type="protein sequence ID" value="CBN76444.1"/>
    <property type="molecule type" value="Genomic_DNA"/>
</dbReference>
<name>D8LAT5_ECTSI</name>
<protein>
    <submittedName>
        <fullName evidence="2">Calmodulin 2</fullName>
    </submittedName>
</protein>
<sequence>MGRSQPSISTPVITTRDCRIRLRSTAHVWSCLQRKVVRSNGLVDTSPGDPWLGADDTERPVVAFTYKVFRRYYLAKIQGELLEVNIRQAWEDLHQGTETSGGGDGGRHYRHHQQRGDSDIGGGDSRGRPYVARAELQKILTREGEALTDEEVDELLRECRPDEVGRIVYEGYRRMLIDPSL</sequence>
<dbReference type="EMBL" id="FN647682">
    <property type="protein sequence ID" value="CBN76444.1"/>
    <property type="molecule type" value="Genomic_DNA"/>
</dbReference>
<keyword evidence="3" id="KW-1185">Reference proteome</keyword>
<dbReference type="Proteomes" id="UP000002630">
    <property type="component" value="Linkage Group LG01"/>
</dbReference>
<accession>D8LAT5</accession>
<dbReference type="InterPro" id="IPR011992">
    <property type="entry name" value="EF-hand-dom_pair"/>
</dbReference>
<reference evidence="2 3" key="1">
    <citation type="journal article" date="2010" name="Nature">
        <title>The Ectocarpus genome and the independent evolution of multicellularity in brown algae.</title>
        <authorList>
            <person name="Cock J.M."/>
            <person name="Sterck L."/>
            <person name="Rouze P."/>
            <person name="Scornet D."/>
            <person name="Allen A.E."/>
            <person name="Amoutzias G."/>
            <person name="Anthouard V."/>
            <person name="Artiguenave F."/>
            <person name="Aury J.M."/>
            <person name="Badger J.H."/>
            <person name="Beszteri B."/>
            <person name="Billiau K."/>
            <person name="Bonnet E."/>
            <person name="Bothwell J.H."/>
            <person name="Bowler C."/>
            <person name="Boyen C."/>
            <person name="Brownlee C."/>
            <person name="Carrano C.J."/>
            <person name="Charrier B."/>
            <person name="Cho G.Y."/>
            <person name="Coelho S.M."/>
            <person name="Collen J."/>
            <person name="Corre E."/>
            <person name="Da Silva C."/>
            <person name="Delage L."/>
            <person name="Delaroque N."/>
            <person name="Dittami S.M."/>
            <person name="Doulbeau S."/>
            <person name="Elias M."/>
            <person name="Farnham G."/>
            <person name="Gachon C.M."/>
            <person name="Gschloessl B."/>
            <person name="Heesch S."/>
            <person name="Jabbari K."/>
            <person name="Jubin C."/>
            <person name="Kawai H."/>
            <person name="Kimura K."/>
            <person name="Kloareg B."/>
            <person name="Kupper F.C."/>
            <person name="Lang D."/>
            <person name="Le Bail A."/>
            <person name="Leblanc C."/>
            <person name="Lerouge P."/>
            <person name="Lohr M."/>
            <person name="Lopez P.J."/>
            <person name="Martens C."/>
            <person name="Maumus F."/>
            <person name="Michel G."/>
            <person name="Miranda-Saavedra D."/>
            <person name="Morales J."/>
            <person name="Moreau H."/>
            <person name="Motomura T."/>
            <person name="Nagasato C."/>
            <person name="Napoli C.A."/>
            <person name="Nelson D.R."/>
            <person name="Nyvall-Collen P."/>
            <person name="Peters A.F."/>
            <person name="Pommier C."/>
            <person name="Potin P."/>
            <person name="Poulain J."/>
            <person name="Quesneville H."/>
            <person name="Read B."/>
            <person name="Rensing S.A."/>
            <person name="Ritter A."/>
            <person name="Rousvoal S."/>
            <person name="Samanta M."/>
            <person name="Samson G."/>
            <person name="Schroeder D.C."/>
            <person name="Segurens B."/>
            <person name="Strittmatter M."/>
            <person name="Tonon T."/>
            <person name="Tregear J.W."/>
            <person name="Valentin K."/>
            <person name="von Dassow P."/>
            <person name="Yamagishi T."/>
            <person name="Van de Peer Y."/>
            <person name="Wincker P."/>
        </authorList>
    </citation>
    <scope>NUCLEOTIDE SEQUENCE [LARGE SCALE GENOMIC DNA]</scope>
    <source>
        <strain evidence="3">Ec32 / CCAP1310/4</strain>
    </source>
</reference>
<feature type="region of interest" description="Disordered" evidence="1">
    <location>
        <begin position="95"/>
        <end position="128"/>
    </location>
</feature>
<evidence type="ECO:0000313" key="2">
    <source>
        <dbReference type="EMBL" id="CBN76444.1"/>
    </source>
</evidence>
<dbReference type="InParanoid" id="D8LAT5"/>